<dbReference type="RefSeq" id="XP_015703380.1">
    <property type="nucleotide sequence ID" value="XM_015846958.1"/>
</dbReference>
<dbReference type="Proteomes" id="UP000002059">
    <property type="component" value="Partially assembled WGS sequence"/>
</dbReference>
<organism evidence="2 3">
    <name type="scientific">Paracoccidioides lutzii (strain ATCC MYA-826 / Pb01)</name>
    <name type="common">Paracoccidioides brasiliensis</name>
    <dbReference type="NCBI Taxonomy" id="502779"/>
    <lineage>
        <taxon>Eukaryota</taxon>
        <taxon>Fungi</taxon>
        <taxon>Dikarya</taxon>
        <taxon>Ascomycota</taxon>
        <taxon>Pezizomycotina</taxon>
        <taxon>Eurotiomycetes</taxon>
        <taxon>Eurotiomycetidae</taxon>
        <taxon>Onygenales</taxon>
        <taxon>Ajellomycetaceae</taxon>
        <taxon>Paracoccidioides</taxon>
    </lineage>
</organism>
<dbReference type="AlphaFoldDB" id="A0A0A2VM03"/>
<feature type="region of interest" description="Disordered" evidence="1">
    <location>
        <begin position="21"/>
        <end position="45"/>
    </location>
</feature>
<dbReference type="EMBL" id="KN293994">
    <property type="protein sequence ID" value="KGQ01894.1"/>
    <property type="molecule type" value="Genomic_DNA"/>
</dbReference>
<reference evidence="2 3" key="1">
    <citation type="journal article" date="2011" name="PLoS Genet.">
        <title>Comparative genomic analysis of human fungal pathogens causing paracoccidioidomycosis.</title>
        <authorList>
            <person name="Desjardins C.A."/>
            <person name="Champion M.D."/>
            <person name="Holder J.W."/>
            <person name="Muszewska A."/>
            <person name="Goldberg J."/>
            <person name="Bailao A.M."/>
            <person name="Brigido M.M."/>
            <person name="Ferreira M.E."/>
            <person name="Garcia A.M."/>
            <person name="Grynberg M."/>
            <person name="Gujja S."/>
            <person name="Heiman D.I."/>
            <person name="Henn M.R."/>
            <person name="Kodira C.D."/>
            <person name="Leon-Narvaez H."/>
            <person name="Longo L.V."/>
            <person name="Ma L.J."/>
            <person name="Malavazi I."/>
            <person name="Matsuo A.L."/>
            <person name="Morais F.V."/>
            <person name="Pereira M."/>
            <person name="Rodriguez-Brito S."/>
            <person name="Sakthikumar S."/>
            <person name="Salem-Izacc S.M."/>
            <person name="Sykes S.M."/>
            <person name="Teixeira M.M."/>
            <person name="Vallejo M.C."/>
            <person name="Walter M.E."/>
            <person name="Yandava C."/>
            <person name="Young S."/>
            <person name="Zeng Q."/>
            <person name="Zucker J."/>
            <person name="Felipe M.S."/>
            <person name="Goldman G.H."/>
            <person name="Haas B.J."/>
            <person name="McEwen J.G."/>
            <person name="Nino-Vega G."/>
            <person name="Puccia R."/>
            <person name="San-Blas G."/>
            <person name="Soares C.M."/>
            <person name="Birren B.W."/>
            <person name="Cuomo C.A."/>
        </authorList>
    </citation>
    <scope>NUCLEOTIDE SEQUENCE [LARGE SCALE GENOMIC DNA]</scope>
    <source>
        <strain evidence="3">ATCC MYA-826 / Pb01</strain>
    </source>
</reference>
<sequence length="73" mass="8040">MPHHAGADRVLVDVKQQPNLFPKAKVSDHDSTGLDSNLPGRRTRSQMSSSHICIWTVGAQGVKVRRTYSSQVV</sequence>
<accession>A0A0A2VM03</accession>
<evidence type="ECO:0000256" key="1">
    <source>
        <dbReference type="SAM" id="MobiDB-lite"/>
    </source>
</evidence>
<dbReference type="VEuPathDB" id="FungiDB:PAAG_11284"/>
<protein>
    <submittedName>
        <fullName evidence="2">Uncharacterized protein</fullName>
    </submittedName>
</protein>
<evidence type="ECO:0000313" key="3">
    <source>
        <dbReference type="Proteomes" id="UP000002059"/>
    </source>
</evidence>
<name>A0A0A2VM03_PARBA</name>
<gene>
    <name evidence="2" type="ORF">PAAG_11284</name>
</gene>
<dbReference type="OrthoDB" id="10526703at2759"/>
<dbReference type="KEGG" id="pbl:PAAG_11284"/>
<dbReference type="HOGENOM" id="CLU_2705503_0_0_1"/>
<dbReference type="GeneID" id="26970340"/>
<keyword evidence="3" id="KW-1185">Reference proteome</keyword>
<evidence type="ECO:0000313" key="2">
    <source>
        <dbReference type="EMBL" id="KGQ01894.1"/>
    </source>
</evidence>
<proteinExistence type="predicted"/>